<keyword evidence="8" id="KW-1185">Reference proteome</keyword>
<proteinExistence type="inferred from homology"/>
<evidence type="ECO:0000256" key="4">
    <source>
        <dbReference type="ARBA" id="ARBA00023180"/>
    </source>
</evidence>
<protein>
    <recommendedName>
        <fullName evidence="5">Carboxylic ester hydrolase</fullName>
        <ecNumber evidence="5">3.1.1.-</ecNumber>
    </recommendedName>
</protein>
<dbReference type="GO" id="GO:0005615">
    <property type="term" value="C:extracellular space"/>
    <property type="evidence" value="ECO:0007669"/>
    <property type="project" value="TreeGrafter"/>
</dbReference>
<feature type="signal peptide" evidence="5">
    <location>
        <begin position="1"/>
        <end position="18"/>
    </location>
</feature>
<evidence type="ECO:0000256" key="5">
    <source>
        <dbReference type="RuleBase" id="RU361235"/>
    </source>
</evidence>
<evidence type="ECO:0000256" key="3">
    <source>
        <dbReference type="ARBA" id="ARBA00022801"/>
    </source>
</evidence>
<evidence type="ECO:0000256" key="1">
    <source>
        <dbReference type="ARBA" id="ARBA00005964"/>
    </source>
</evidence>
<evidence type="ECO:0000313" key="8">
    <source>
        <dbReference type="Proteomes" id="UP000821853"/>
    </source>
</evidence>
<dbReference type="GO" id="GO:0005886">
    <property type="term" value="C:plasma membrane"/>
    <property type="evidence" value="ECO:0007669"/>
    <property type="project" value="TreeGrafter"/>
</dbReference>
<evidence type="ECO:0000259" key="6">
    <source>
        <dbReference type="Pfam" id="PF00135"/>
    </source>
</evidence>
<accession>A0A9J6FZ97</accession>
<dbReference type="VEuPathDB" id="VectorBase:HLOH_049103"/>
<dbReference type="InterPro" id="IPR019826">
    <property type="entry name" value="Carboxylesterase_B_AS"/>
</dbReference>
<keyword evidence="2" id="KW-0719">Serine esterase</keyword>
<dbReference type="OMA" id="PKYTKER"/>
<dbReference type="GO" id="GO:0006581">
    <property type="term" value="P:acetylcholine catabolic process"/>
    <property type="evidence" value="ECO:0007669"/>
    <property type="project" value="TreeGrafter"/>
</dbReference>
<feature type="domain" description="Carboxylesterase type B" evidence="6">
    <location>
        <begin position="28"/>
        <end position="577"/>
    </location>
</feature>
<dbReference type="PROSITE" id="PS00122">
    <property type="entry name" value="CARBOXYLESTERASE_B_1"/>
    <property type="match status" value="1"/>
</dbReference>
<dbReference type="Pfam" id="PF00135">
    <property type="entry name" value="COesterase"/>
    <property type="match status" value="1"/>
</dbReference>
<reference evidence="7 8" key="1">
    <citation type="journal article" date="2020" name="Cell">
        <title>Large-Scale Comparative Analyses of Tick Genomes Elucidate Their Genetic Diversity and Vector Capacities.</title>
        <authorList>
            <consortium name="Tick Genome and Microbiome Consortium (TIGMIC)"/>
            <person name="Jia N."/>
            <person name="Wang J."/>
            <person name="Shi W."/>
            <person name="Du L."/>
            <person name="Sun Y."/>
            <person name="Zhan W."/>
            <person name="Jiang J.F."/>
            <person name="Wang Q."/>
            <person name="Zhang B."/>
            <person name="Ji P."/>
            <person name="Bell-Sakyi L."/>
            <person name="Cui X.M."/>
            <person name="Yuan T.T."/>
            <person name="Jiang B.G."/>
            <person name="Yang W.F."/>
            <person name="Lam T.T."/>
            <person name="Chang Q.C."/>
            <person name="Ding S.J."/>
            <person name="Wang X.J."/>
            <person name="Zhu J.G."/>
            <person name="Ruan X.D."/>
            <person name="Zhao L."/>
            <person name="Wei J.T."/>
            <person name="Ye R.Z."/>
            <person name="Que T.C."/>
            <person name="Du C.H."/>
            <person name="Zhou Y.H."/>
            <person name="Cheng J.X."/>
            <person name="Dai P.F."/>
            <person name="Guo W.B."/>
            <person name="Han X.H."/>
            <person name="Huang E.J."/>
            <person name="Li L.F."/>
            <person name="Wei W."/>
            <person name="Gao Y.C."/>
            <person name="Liu J.Z."/>
            <person name="Shao H.Z."/>
            <person name="Wang X."/>
            <person name="Wang C.C."/>
            <person name="Yang T.C."/>
            <person name="Huo Q.B."/>
            <person name="Li W."/>
            <person name="Chen H.Y."/>
            <person name="Chen S.E."/>
            <person name="Zhou L.G."/>
            <person name="Ni X.B."/>
            <person name="Tian J.H."/>
            <person name="Sheng Y."/>
            <person name="Liu T."/>
            <person name="Pan Y.S."/>
            <person name="Xia L.Y."/>
            <person name="Li J."/>
            <person name="Zhao F."/>
            <person name="Cao W.C."/>
        </authorList>
    </citation>
    <scope>NUCLEOTIDE SEQUENCE [LARGE SCALE GENOMIC DNA]</scope>
    <source>
        <strain evidence="7">HaeL-2018</strain>
    </source>
</reference>
<keyword evidence="3 5" id="KW-0378">Hydrolase</keyword>
<dbReference type="AlphaFoldDB" id="A0A9J6FZ97"/>
<keyword evidence="4" id="KW-0325">Glycoprotein</keyword>
<dbReference type="SUPFAM" id="SSF53474">
    <property type="entry name" value="alpha/beta-Hydrolases"/>
    <property type="match status" value="1"/>
</dbReference>
<gene>
    <name evidence="7" type="ORF">HPB48_012657</name>
</gene>
<dbReference type="OrthoDB" id="6479493at2759"/>
<dbReference type="InterPro" id="IPR029058">
    <property type="entry name" value="AB_hydrolase_fold"/>
</dbReference>
<feature type="chain" id="PRO_5039963410" description="Carboxylic ester hydrolase" evidence="5">
    <location>
        <begin position="19"/>
        <end position="584"/>
    </location>
</feature>
<dbReference type="PANTHER" id="PTHR43918:SF4">
    <property type="entry name" value="CARBOXYLIC ESTER HYDROLASE"/>
    <property type="match status" value="1"/>
</dbReference>
<dbReference type="GO" id="GO:0003990">
    <property type="term" value="F:acetylcholinesterase activity"/>
    <property type="evidence" value="ECO:0007669"/>
    <property type="project" value="TreeGrafter"/>
</dbReference>
<comment type="similarity">
    <text evidence="1 5">Belongs to the type-B carboxylesterase/lipase family.</text>
</comment>
<evidence type="ECO:0000313" key="7">
    <source>
        <dbReference type="EMBL" id="KAH9368413.1"/>
    </source>
</evidence>
<dbReference type="PANTHER" id="PTHR43918">
    <property type="entry name" value="ACETYLCHOLINESTERASE"/>
    <property type="match status" value="1"/>
</dbReference>
<dbReference type="Gene3D" id="3.40.50.1820">
    <property type="entry name" value="alpha/beta hydrolase"/>
    <property type="match status" value="1"/>
</dbReference>
<dbReference type="EMBL" id="JABSTR010000004">
    <property type="protein sequence ID" value="KAH9368413.1"/>
    <property type="molecule type" value="Genomic_DNA"/>
</dbReference>
<keyword evidence="5" id="KW-0732">Signal</keyword>
<comment type="caution">
    <text evidence="7">The sequence shown here is derived from an EMBL/GenBank/DDBJ whole genome shotgun (WGS) entry which is preliminary data.</text>
</comment>
<organism evidence="7 8">
    <name type="scientific">Haemaphysalis longicornis</name>
    <name type="common">Bush tick</name>
    <dbReference type="NCBI Taxonomy" id="44386"/>
    <lineage>
        <taxon>Eukaryota</taxon>
        <taxon>Metazoa</taxon>
        <taxon>Ecdysozoa</taxon>
        <taxon>Arthropoda</taxon>
        <taxon>Chelicerata</taxon>
        <taxon>Arachnida</taxon>
        <taxon>Acari</taxon>
        <taxon>Parasitiformes</taxon>
        <taxon>Ixodida</taxon>
        <taxon>Ixodoidea</taxon>
        <taxon>Ixodidae</taxon>
        <taxon>Haemaphysalinae</taxon>
        <taxon>Haemaphysalis</taxon>
    </lineage>
</organism>
<dbReference type="InterPro" id="IPR002018">
    <property type="entry name" value="CarbesteraseB"/>
</dbReference>
<dbReference type="Proteomes" id="UP000821853">
    <property type="component" value="Chromosome 2"/>
</dbReference>
<name>A0A9J6FZ97_HAELO</name>
<dbReference type="InterPro" id="IPR050654">
    <property type="entry name" value="AChE-related_enzymes"/>
</dbReference>
<dbReference type="EC" id="3.1.1.-" evidence="5"/>
<sequence length="584" mass="65258">MGPTILCLPLLVFGFTFSFFVNSKAEDAPLVRTSTGELVGKRLHSAGREVYAYLGIPYGQPPVGDRRFLKPLPIAPWSGVFRADTMHPGCTQTDFVVTDDATIDMSNTVEDCLRLNVWVPRRVQNDTSGGIDGNSSPSVDNSTNGFPVFVFIYGGLFSWGSSSLFMYNGLEFAARADVIFVSFNYRLGPLGFLNASAPGAEGNMGLYDQLEALRWIHKNVHAFGGDPDAVTLAGQSAGAVSVSYHLMSELSRGLFQRAVLLSGTSSTLAYSENIDQNDNFRAVSGALNCTNFYLPGLERVNASLDCLREVDGHRLVREAESGMAYRYITILPGYGDSFLPHSPVDLDRAKFHVKDVFLGTTEDDGALLVSAMYSKMNWLKGSIDGRTILRVFLRNFFHMPMSKSAPFESAYFGRAQQLPEAQVLKAMSSAITDLAFDCAADLFSQATLRSNVTVFRYVFRHRPSYSFWGDWVTVTHNDDLPFFLGTVRADKKMLNEQYKDSFGKLLREKFTPTPEELRFSDDLIRVLADFCKSGKPKIPKTDTEWPKYTKERKAYVILKPNDYKVAYGPRSKKCYLWEPYLIKK</sequence>
<dbReference type="GO" id="GO:0019695">
    <property type="term" value="P:choline metabolic process"/>
    <property type="evidence" value="ECO:0007669"/>
    <property type="project" value="TreeGrafter"/>
</dbReference>
<evidence type="ECO:0000256" key="2">
    <source>
        <dbReference type="ARBA" id="ARBA00022487"/>
    </source>
</evidence>